<feature type="signal peptide" evidence="1">
    <location>
        <begin position="1"/>
        <end position="21"/>
    </location>
</feature>
<reference evidence="2 3" key="1">
    <citation type="submission" date="2017-12" db="EMBL/GenBank/DDBJ databases">
        <title>Comparative genomics of Botrytis spp.</title>
        <authorList>
            <person name="Valero-Jimenez C.A."/>
            <person name="Tapia P."/>
            <person name="Veloso J."/>
            <person name="Silva-Moreno E."/>
            <person name="Staats M."/>
            <person name="Valdes J.H."/>
            <person name="Van Kan J.A.L."/>
        </authorList>
    </citation>
    <scope>NUCLEOTIDE SEQUENCE [LARGE SCALE GENOMIC DNA]</scope>
    <source>
        <strain evidence="2 3">Bh0001</strain>
    </source>
</reference>
<evidence type="ECO:0000256" key="1">
    <source>
        <dbReference type="SAM" id="SignalP"/>
    </source>
</evidence>
<evidence type="ECO:0000313" key="2">
    <source>
        <dbReference type="EMBL" id="TGO33708.1"/>
    </source>
</evidence>
<protein>
    <recommendedName>
        <fullName evidence="4">Hydrophobin</fullName>
    </recommendedName>
</protein>
<name>A0A4Z1GCD3_9HELO</name>
<comment type="caution">
    <text evidence="2">The sequence shown here is derived from an EMBL/GenBank/DDBJ whole genome shotgun (WGS) entry which is preliminary data.</text>
</comment>
<keyword evidence="3" id="KW-1185">Reference proteome</keyword>
<feature type="chain" id="PRO_5021342396" description="Hydrophobin" evidence="1">
    <location>
        <begin position="22"/>
        <end position="193"/>
    </location>
</feature>
<gene>
    <name evidence="2" type="ORF">BHYA_0231g00200</name>
</gene>
<keyword evidence="1" id="KW-0732">Signal</keyword>
<dbReference type="EMBL" id="PQXK01000231">
    <property type="protein sequence ID" value="TGO33708.1"/>
    <property type="molecule type" value="Genomic_DNA"/>
</dbReference>
<evidence type="ECO:0008006" key="4">
    <source>
        <dbReference type="Google" id="ProtNLM"/>
    </source>
</evidence>
<evidence type="ECO:0000313" key="3">
    <source>
        <dbReference type="Proteomes" id="UP000297814"/>
    </source>
</evidence>
<accession>A0A4Z1GCD3</accession>
<proteinExistence type="predicted"/>
<dbReference type="AlphaFoldDB" id="A0A4Z1GCD3"/>
<dbReference type="Proteomes" id="UP000297814">
    <property type="component" value="Unassembled WGS sequence"/>
</dbReference>
<sequence>MQFSRISALALVVVLADFSIALPVNKGSSIADLGQLVPADAANIDRQVIPRHEGNPGYEAAQAGEGPLAPAHPTEVHPAPVQPVMVHPTPVHPAAVHPTPVHPAPVHPGTVQPGDAQPAGVQPTDVQTADADPANIQQTGFHPTVNHAEQVQSNHGNSLIDLEPQVLIPIDLDCVGIAVCNPVTVNREGSTSA</sequence>
<organism evidence="2 3">
    <name type="scientific">Botrytis hyacinthi</name>
    <dbReference type="NCBI Taxonomy" id="278943"/>
    <lineage>
        <taxon>Eukaryota</taxon>
        <taxon>Fungi</taxon>
        <taxon>Dikarya</taxon>
        <taxon>Ascomycota</taxon>
        <taxon>Pezizomycotina</taxon>
        <taxon>Leotiomycetes</taxon>
        <taxon>Helotiales</taxon>
        <taxon>Sclerotiniaceae</taxon>
        <taxon>Botrytis</taxon>
    </lineage>
</organism>